<protein>
    <submittedName>
        <fullName evidence="1">Uncharacterized protein</fullName>
    </submittedName>
</protein>
<comment type="caution">
    <text evidence="1">The sequence shown here is derived from an EMBL/GenBank/DDBJ whole genome shotgun (WGS) entry which is preliminary data.</text>
</comment>
<name>A0A834TBM4_9FABA</name>
<evidence type="ECO:0000313" key="2">
    <source>
        <dbReference type="Proteomes" id="UP000634136"/>
    </source>
</evidence>
<organism evidence="1 2">
    <name type="scientific">Senna tora</name>
    <dbReference type="NCBI Taxonomy" id="362788"/>
    <lineage>
        <taxon>Eukaryota</taxon>
        <taxon>Viridiplantae</taxon>
        <taxon>Streptophyta</taxon>
        <taxon>Embryophyta</taxon>
        <taxon>Tracheophyta</taxon>
        <taxon>Spermatophyta</taxon>
        <taxon>Magnoliopsida</taxon>
        <taxon>eudicotyledons</taxon>
        <taxon>Gunneridae</taxon>
        <taxon>Pentapetalae</taxon>
        <taxon>rosids</taxon>
        <taxon>fabids</taxon>
        <taxon>Fabales</taxon>
        <taxon>Fabaceae</taxon>
        <taxon>Caesalpinioideae</taxon>
        <taxon>Cassia clade</taxon>
        <taxon>Senna</taxon>
    </lineage>
</organism>
<dbReference type="EMBL" id="JAAIUW010000008">
    <property type="protein sequence ID" value="KAF7818730.1"/>
    <property type="molecule type" value="Genomic_DNA"/>
</dbReference>
<reference evidence="1" key="1">
    <citation type="submission" date="2020-09" db="EMBL/GenBank/DDBJ databases">
        <title>Genome-Enabled Discovery of Anthraquinone Biosynthesis in Senna tora.</title>
        <authorList>
            <person name="Kang S.-H."/>
            <person name="Pandey R.P."/>
            <person name="Lee C.-M."/>
            <person name="Sim J.-S."/>
            <person name="Jeong J.-T."/>
            <person name="Choi B.-S."/>
            <person name="Jung M."/>
            <person name="Ginzburg D."/>
            <person name="Zhao K."/>
            <person name="Won S.Y."/>
            <person name="Oh T.-J."/>
            <person name="Yu Y."/>
            <person name="Kim N.-H."/>
            <person name="Lee O.R."/>
            <person name="Lee T.-H."/>
            <person name="Bashyal P."/>
            <person name="Kim T.-S."/>
            <person name="Lee W.-H."/>
            <person name="Kawkins C."/>
            <person name="Kim C.-K."/>
            <person name="Kim J.S."/>
            <person name="Ahn B.O."/>
            <person name="Rhee S.Y."/>
            <person name="Sohng J.K."/>
        </authorList>
    </citation>
    <scope>NUCLEOTIDE SEQUENCE</scope>
    <source>
        <tissue evidence="1">Leaf</tissue>
    </source>
</reference>
<evidence type="ECO:0000313" key="1">
    <source>
        <dbReference type="EMBL" id="KAF7818730.1"/>
    </source>
</evidence>
<keyword evidence="2" id="KW-1185">Reference proteome</keyword>
<sequence>MAVDKSKELGEATDERQGKVVFFLVKEIYIGPTSGSKGTTLTLAIIHSPQGTIITSSLP</sequence>
<dbReference type="Proteomes" id="UP000634136">
    <property type="component" value="Unassembled WGS sequence"/>
</dbReference>
<dbReference type="AlphaFoldDB" id="A0A834TBM4"/>
<proteinExistence type="predicted"/>
<gene>
    <name evidence="1" type="ORF">G2W53_024185</name>
</gene>
<accession>A0A834TBM4</accession>